<feature type="region of interest" description="Disordered" evidence="1">
    <location>
        <begin position="1"/>
        <end position="22"/>
    </location>
</feature>
<proteinExistence type="predicted"/>
<evidence type="ECO:0000256" key="1">
    <source>
        <dbReference type="SAM" id="MobiDB-lite"/>
    </source>
</evidence>
<reference evidence="2" key="1">
    <citation type="submission" date="2017-06" db="EMBL/GenBank/DDBJ databases">
        <title>Novel phages from South African skin metaviromes.</title>
        <authorList>
            <person name="van Zyl L.J."/>
            <person name="Abrahams Y."/>
            <person name="Stander E.A."/>
            <person name="Kirby B.M."/>
            <person name="Clavaud C."/>
            <person name="Farcet C."/>
            <person name="Breton L."/>
            <person name="Trindade M.I."/>
        </authorList>
    </citation>
    <scope>NUCLEOTIDE SEQUENCE</scope>
</reference>
<accession>A0A2H4JGP0</accession>
<organism evidence="2">
    <name type="scientific">uncultured Caudovirales phage</name>
    <dbReference type="NCBI Taxonomy" id="2100421"/>
    <lineage>
        <taxon>Viruses</taxon>
        <taxon>Duplodnaviria</taxon>
        <taxon>Heunggongvirae</taxon>
        <taxon>Uroviricota</taxon>
        <taxon>Caudoviricetes</taxon>
        <taxon>Peduoviridae</taxon>
        <taxon>Maltschvirus</taxon>
        <taxon>Maltschvirus maltsch</taxon>
    </lineage>
</organism>
<dbReference type="EMBL" id="MF417939">
    <property type="protein sequence ID" value="ASN72038.1"/>
    <property type="molecule type" value="Genomic_DNA"/>
</dbReference>
<protein>
    <submittedName>
        <fullName evidence="2">Uncharacterized protein</fullName>
    </submittedName>
</protein>
<gene>
    <name evidence="2" type="ORF">7S2_45</name>
</gene>
<sequence>MTKPPPFTGWGPFVVPGTDDPAPGVQPGMDELWDIALWEAEYEQWLIDSGDE</sequence>
<evidence type="ECO:0000313" key="2">
    <source>
        <dbReference type="EMBL" id="ASN72038.1"/>
    </source>
</evidence>
<name>A0A2H4JGP0_9CAUD</name>